<dbReference type="STRING" id="1041146.GCA_000427985_05483"/>
<geneLocation type="plasmid" evidence="6 8">
    <name>pWSM1592_1</name>
</geneLocation>
<dbReference type="EC" id="4.2.1.40" evidence="3"/>
<dbReference type="PROSITE" id="PS00909">
    <property type="entry name" value="MR_MLE_2"/>
    <property type="match status" value="1"/>
</dbReference>
<dbReference type="InterPro" id="IPR029017">
    <property type="entry name" value="Enolase-like_N"/>
</dbReference>
<evidence type="ECO:0000313" key="5">
    <source>
        <dbReference type="EMBL" id="PKA44663.1"/>
    </source>
</evidence>
<evidence type="ECO:0000313" key="6">
    <source>
        <dbReference type="EMBL" id="UWU17828.1"/>
    </source>
</evidence>
<comment type="pathway">
    <text evidence="2">Carbohydrate acid metabolism; D-glucarate degradation; 2,5-dioxopentanoate from D-glucarate: step 1/2.</text>
</comment>
<dbReference type="Pfam" id="PF02746">
    <property type="entry name" value="MR_MLE_N"/>
    <property type="match status" value="1"/>
</dbReference>
<evidence type="ECO:0000259" key="4">
    <source>
        <dbReference type="SMART" id="SM00922"/>
    </source>
</evidence>
<dbReference type="Proteomes" id="UP001060123">
    <property type="component" value="Plasmid pWSM1592_1"/>
</dbReference>
<dbReference type="SUPFAM" id="SSF51604">
    <property type="entry name" value="Enolase C-terminal domain-like"/>
    <property type="match status" value="1"/>
</dbReference>
<dbReference type="GO" id="GO:0009063">
    <property type="term" value="P:amino acid catabolic process"/>
    <property type="evidence" value="ECO:0007669"/>
    <property type="project" value="InterPro"/>
</dbReference>
<gene>
    <name evidence="5" type="ORF">CWR43_02045</name>
    <name evidence="6" type="ORF">N2599_21120</name>
</gene>
<dbReference type="GO" id="GO:0008872">
    <property type="term" value="F:glucarate dehydratase activity"/>
    <property type="evidence" value="ECO:0007669"/>
    <property type="project" value="UniProtKB-EC"/>
</dbReference>
<reference evidence="5 7" key="1">
    <citation type="submission" date="2017-11" db="EMBL/GenBank/DDBJ databases">
        <authorList>
            <person name="Han C.G."/>
        </authorList>
    </citation>
    <scope>NUCLEOTIDE SEQUENCE [LARGE SCALE GENOMIC DNA]</scope>
    <source>
        <strain evidence="5 7">HCNT1</strain>
    </source>
</reference>
<dbReference type="SUPFAM" id="SSF54826">
    <property type="entry name" value="Enolase N-terminal domain-like"/>
    <property type="match status" value="1"/>
</dbReference>
<evidence type="ECO:0000313" key="8">
    <source>
        <dbReference type="Proteomes" id="UP001060123"/>
    </source>
</evidence>
<evidence type="ECO:0000256" key="3">
    <source>
        <dbReference type="ARBA" id="ARBA00011973"/>
    </source>
</evidence>
<organism evidence="5 7">
    <name type="scientific">Rhizobium sullae</name>
    <name type="common">Rhizobium hedysari</name>
    <dbReference type="NCBI Taxonomy" id="50338"/>
    <lineage>
        <taxon>Bacteria</taxon>
        <taxon>Pseudomonadati</taxon>
        <taxon>Pseudomonadota</taxon>
        <taxon>Alphaproteobacteria</taxon>
        <taxon>Hyphomicrobiales</taxon>
        <taxon>Rhizobiaceae</taxon>
        <taxon>Rhizobium/Agrobacterium group</taxon>
        <taxon>Rhizobium</taxon>
    </lineage>
</organism>
<reference evidence="6" key="3">
    <citation type="submission" date="2022-09" db="EMBL/GenBank/DDBJ databases">
        <title>Australian commercial rhizobial inoculants.</title>
        <authorList>
            <person name="Kohlmeier M.G."/>
            <person name="O'Hara G.W."/>
            <person name="Colombi E."/>
            <person name="Ramsay J.P."/>
            <person name="Terpolilli J."/>
        </authorList>
    </citation>
    <scope>NUCLEOTIDE SEQUENCE</scope>
    <source>
        <strain evidence="6">WSM1592</strain>
        <plasmid evidence="6">pWSM1592_1</plasmid>
    </source>
</reference>
<sequence>MRITKVSHWLIRVPFTEDILWGSGRRIGTTRLVCRIETDAGITGWGETISLIANVPAVFTDVVAPLAIGYPVTDVERLHRHVLGAGFYHHKRAAVMAIAALEMAMWDALGKQAGLPLYALWGGRWRKDVEAAAYLFTNDPAALKPRLQRFLDSGYETFKVKIGFDEKSDILLTETARNVIGGRPLRLDVNGAWNIATAKRQLEKLKPFDPAYVEQPLELDDLAGHAALVAGSPVPIALDESAYTLSDIGNIVRAQAADVVLLDPHEAGGLWQTIKAAAICEAVGIPVTLHSGAELALSQSAYIHLAASIPNLSIAIDTERAYLGGDICANPPVLAGGRFEVPEEPGLGVVIDEGSLERYRVSGIAGAYLDKQRADWFPVKPAY</sequence>
<dbReference type="PANTHER" id="PTHR48080">
    <property type="entry name" value="D-GALACTONATE DEHYDRATASE-RELATED"/>
    <property type="match status" value="1"/>
</dbReference>
<dbReference type="Pfam" id="PF13378">
    <property type="entry name" value="MR_MLE_C"/>
    <property type="match status" value="1"/>
</dbReference>
<evidence type="ECO:0000313" key="7">
    <source>
        <dbReference type="Proteomes" id="UP000232164"/>
    </source>
</evidence>
<dbReference type="RefSeq" id="WP_027513466.1">
    <property type="nucleotide sequence ID" value="NZ_CP104144.1"/>
</dbReference>
<proteinExistence type="predicted"/>
<keyword evidence="8" id="KW-1185">Reference proteome</keyword>
<name>A0A2N0DEY7_RHISU</name>
<dbReference type="AlphaFoldDB" id="A0A2N0DEY7"/>
<dbReference type="GO" id="GO:0000287">
    <property type="term" value="F:magnesium ion binding"/>
    <property type="evidence" value="ECO:0007669"/>
    <property type="project" value="UniProtKB-ARBA"/>
</dbReference>
<dbReference type="InterPro" id="IPR013342">
    <property type="entry name" value="Mandelate_racemase_C"/>
</dbReference>
<feature type="domain" description="Mandelate racemase/muconate lactonizing enzyme C-terminal" evidence="4">
    <location>
        <begin position="140"/>
        <end position="235"/>
    </location>
</feature>
<protein>
    <recommendedName>
        <fullName evidence="3">glucarate dehydratase</fullName>
        <ecNumber evidence="3">4.2.1.40</ecNumber>
    </recommendedName>
</protein>
<dbReference type="InterPro" id="IPR013341">
    <property type="entry name" value="Mandelate_racemase_N_dom"/>
</dbReference>
<dbReference type="SMART" id="SM00922">
    <property type="entry name" value="MR_MLE"/>
    <property type="match status" value="1"/>
</dbReference>
<dbReference type="EMBL" id="PIQN01000003">
    <property type="protein sequence ID" value="PKA44663.1"/>
    <property type="molecule type" value="Genomic_DNA"/>
</dbReference>
<dbReference type="EMBL" id="CP104144">
    <property type="protein sequence ID" value="UWU17828.1"/>
    <property type="molecule type" value="Genomic_DNA"/>
</dbReference>
<dbReference type="SFLD" id="SFLDG00179">
    <property type="entry name" value="mandelate_racemase"/>
    <property type="match status" value="1"/>
</dbReference>
<dbReference type="InterPro" id="IPR036849">
    <property type="entry name" value="Enolase-like_C_sf"/>
</dbReference>
<reference evidence="5 7" key="2">
    <citation type="submission" date="2017-12" db="EMBL/GenBank/DDBJ databases">
        <title>Genome sequence of Rhizobium sullae HCNT1 isolated from Sulla coronaria nodules and featuring peculiar denitrification phenotypes.</title>
        <authorList>
            <person name="De Diego-Diaz B."/>
            <person name="Treu L."/>
            <person name="Campanaro S."/>
            <person name="Da Silva Duarte V."/>
            <person name="Basaglia M."/>
            <person name="Favaro L."/>
            <person name="Casella S."/>
            <person name="Squartini A."/>
        </authorList>
    </citation>
    <scope>NUCLEOTIDE SEQUENCE [LARGE SCALE GENOMIC DNA]</scope>
    <source>
        <strain evidence="5 7">HCNT1</strain>
    </source>
</reference>
<dbReference type="Gene3D" id="3.30.390.10">
    <property type="entry name" value="Enolase-like, N-terminal domain"/>
    <property type="match status" value="1"/>
</dbReference>
<dbReference type="InterPro" id="IPR029065">
    <property type="entry name" value="Enolase_C-like"/>
</dbReference>
<dbReference type="SFLD" id="SFLDS00001">
    <property type="entry name" value="Enolase"/>
    <property type="match status" value="1"/>
</dbReference>
<dbReference type="CDD" id="cd03316">
    <property type="entry name" value="MR_like"/>
    <property type="match status" value="1"/>
</dbReference>
<evidence type="ECO:0000256" key="1">
    <source>
        <dbReference type="ARBA" id="ARBA00001426"/>
    </source>
</evidence>
<keyword evidence="6" id="KW-0614">Plasmid</keyword>
<dbReference type="InterPro" id="IPR034593">
    <property type="entry name" value="DgoD-like"/>
</dbReference>
<dbReference type="Gene3D" id="3.20.20.120">
    <property type="entry name" value="Enolase-like C-terminal domain"/>
    <property type="match status" value="1"/>
</dbReference>
<dbReference type="Proteomes" id="UP000232164">
    <property type="component" value="Unassembled WGS sequence"/>
</dbReference>
<comment type="catalytic activity">
    <reaction evidence="1">
        <text>D-glucarate = 5-dehydro-4-deoxy-D-glucarate + H2O</text>
        <dbReference type="Rhea" id="RHEA:14573"/>
        <dbReference type="ChEBI" id="CHEBI:15377"/>
        <dbReference type="ChEBI" id="CHEBI:30612"/>
        <dbReference type="ChEBI" id="CHEBI:42819"/>
        <dbReference type="EC" id="4.2.1.40"/>
    </reaction>
</comment>
<accession>A0A2N0DEY7</accession>
<dbReference type="InterPro" id="IPR018110">
    <property type="entry name" value="Mandel_Rmase/mucon_lact_enz_CS"/>
</dbReference>
<dbReference type="PANTHER" id="PTHR48080:SF4">
    <property type="entry name" value="GLUCARATE DEHYDRATASE"/>
    <property type="match status" value="1"/>
</dbReference>
<evidence type="ECO:0000256" key="2">
    <source>
        <dbReference type="ARBA" id="ARBA00005183"/>
    </source>
</evidence>
<dbReference type="SFLD" id="SFLDG00180">
    <property type="entry name" value="muconate_cycloisomerase"/>
    <property type="match status" value="1"/>
</dbReference>